<dbReference type="OrthoDB" id="277143at2"/>
<protein>
    <submittedName>
        <fullName evidence="1">Uncharacterized protein</fullName>
    </submittedName>
</protein>
<evidence type="ECO:0000313" key="2">
    <source>
        <dbReference type="Proteomes" id="UP000322214"/>
    </source>
</evidence>
<reference evidence="1 2" key="1">
    <citation type="submission" date="2019-08" db="EMBL/GenBank/DDBJ databases">
        <title>Deep-cultivation of Planctomycetes and their phenomic and genomic characterization uncovers novel biology.</title>
        <authorList>
            <person name="Wiegand S."/>
            <person name="Jogler M."/>
            <person name="Boedeker C."/>
            <person name="Pinto D."/>
            <person name="Vollmers J."/>
            <person name="Rivas-Marin E."/>
            <person name="Kohn T."/>
            <person name="Peeters S.H."/>
            <person name="Heuer A."/>
            <person name="Rast P."/>
            <person name="Oberbeckmann S."/>
            <person name="Bunk B."/>
            <person name="Jeske O."/>
            <person name="Meyerdierks A."/>
            <person name="Storesund J.E."/>
            <person name="Kallscheuer N."/>
            <person name="Luecker S."/>
            <person name="Lage O.M."/>
            <person name="Pohl T."/>
            <person name="Merkel B.J."/>
            <person name="Hornburger P."/>
            <person name="Mueller R.-W."/>
            <person name="Bruemmer F."/>
            <person name="Labrenz M."/>
            <person name="Spormann A.M."/>
            <person name="Op den Camp H."/>
            <person name="Overmann J."/>
            <person name="Amann R."/>
            <person name="Jetten M.S.M."/>
            <person name="Mascher T."/>
            <person name="Medema M.H."/>
            <person name="Devos D.P."/>
            <person name="Kaster A.-K."/>
            <person name="Ovreas L."/>
            <person name="Rohde M."/>
            <person name="Galperin M.Y."/>
            <person name="Jogler C."/>
        </authorList>
    </citation>
    <scope>NUCLEOTIDE SEQUENCE [LARGE SCALE GENOMIC DNA]</scope>
    <source>
        <strain evidence="1 2">FC18</strain>
    </source>
</reference>
<organism evidence="1 2">
    <name type="scientific">Mariniblastus fucicola</name>
    <dbReference type="NCBI Taxonomy" id="980251"/>
    <lineage>
        <taxon>Bacteria</taxon>
        <taxon>Pseudomonadati</taxon>
        <taxon>Planctomycetota</taxon>
        <taxon>Planctomycetia</taxon>
        <taxon>Pirellulales</taxon>
        <taxon>Pirellulaceae</taxon>
        <taxon>Mariniblastus</taxon>
    </lineage>
</organism>
<keyword evidence="2" id="KW-1185">Reference proteome</keyword>
<proteinExistence type="predicted"/>
<dbReference type="KEGG" id="mff:MFFC18_17750"/>
<dbReference type="Proteomes" id="UP000322214">
    <property type="component" value="Chromosome"/>
</dbReference>
<accession>A0A5B9P6L3</accession>
<sequence>MHLGDLGGAFAAPHIEQLRKLVSKVLCTQSDFEEGIFRISERMLKRGQGMCGIFFCLHGPRSVKLTAVWECEQNSIRFYGSNGEKFKTITLDSSNDSQIAAA</sequence>
<dbReference type="AlphaFoldDB" id="A0A5B9P6L3"/>
<name>A0A5B9P6L3_9BACT</name>
<gene>
    <name evidence="1" type="ORF">MFFC18_17750</name>
</gene>
<evidence type="ECO:0000313" key="1">
    <source>
        <dbReference type="EMBL" id="QEG21914.1"/>
    </source>
</evidence>
<dbReference type="EMBL" id="CP042912">
    <property type="protein sequence ID" value="QEG21914.1"/>
    <property type="molecule type" value="Genomic_DNA"/>
</dbReference>
<dbReference type="STRING" id="980251.GCA_001642875_03376"/>